<dbReference type="Gene3D" id="2.40.420.20">
    <property type="match status" value="1"/>
</dbReference>
<comment type="similarity">
    <text evidence="1">Belongs to the membrane fusion protein (MFP) (TC 8.A.1) family.</text>
</comment>
<dbReference type="Pfam" id="PF25973">
    <property type="entry name" value="BSH_CzcB"/>
    <property type="match status" value="1"/>
</dbReference>
<organism evidence="7 8">
    <name type="scientific">Hyphomonas oceanitis SCH89</name>
    <dbReference type="NCBI Taxonomy" id="1280953"/>
    <lineage>
        <taxon>Bacteria</taxon>
        <taxon>Pseudomonadati</taxon>
        <taxon>Pseudomonadota</taxon>
        <taxon>Alphaproteobacteria</taxon>
        <taxon>Hyphomonadales</taxon>
        <taxon>Hyphomonadaceae</taxon>
        <taxon>Hyphomonas</taxon>
    </lineage>
</organism>
<keyword evidence="2" id="KW-0813">Transport</keyword>
<evidence type="ECO:0000259" key="5">
    <source>
        <dbReference type="Pfam" id="PF25973"/>
    </source>
</evidence>
<dbReference type="GO" id="GO:0016020">
    <property type="term" value="C:membrane"/>
    <property type="evidence" value="ECO:0007669"/>
    <property type="project" value="InterPro"/>
</dbReference>
<dbReference type="PANTHER" id="PTHR30097">
    <property type="entry name" value="CATION EFFLUX SYSTEM PROTEIN CUSB"/>
    <property type="match status" value="1"/>
</dbReference>
<evidence type="ECO:0000259" key="4">
    <source>
        <dbReference type="Pfam" id="PF25954"/>
    </source>
</evidence>
<dbReference type="SUPFAM" id="SSF111369">
    <property type="entry name" value="HlyD-like secretion proteins"/>
    <property type="match status" value="1"/>
</dbReference>
<dbReference type="Pfam" id="PF25954">
    <property type="entry name" value="Beta-barrel_RND_2"/>
    <property type="match status" value="1"/>
</dbReference>
<feature type="domain" description="CusB-like beta-barrel" evidence="4">
    <location>
        <begin position="209"/>
        <end position="281"/>
    </location>
</feature>
<dbReference type="GO" id="GO:0022857">
    <property type="term" value="F:transmembrane transporter activity"/>
    <property type="evidence" value="ECO:0007669"/>
    <property type="project" value="InterPro"/>
</dbReference>
<name>A0A059G169_9PROT</name>
<feature type="domain" description="CzcB-like alpha-helical hairpin" evidence="3">
    <location>
        <begin position="93"/>
        <end position="152"/>
    </location>
</feature>
<dbReference type="eggNOG" id="COG0845">
    <property type="taxonomic scope" value="Bacteria"/>
</dbReference>
<evidence type="ECO:0000313" key="8">
    <source>
        <dbReference type="Proteomes" id="UP000024942"/>
    </source>
</evidence>
<dbReference type="Gene3D" id="1.10.287.470">
    <property type="entry name" value="Helix hairpin bin"/>
    <property type="match status" value="1"/>
</dbReference>
<dbReference type="InterPro" id="IPR006143">
    <property type="entry name" value="RND_pump_MFP"/>
</dbReference>
<dbReference type="GO" id="GO:0060003">
    <property type="term" value="P:copper ion export"/>
    <property type="evidence" value="ECO:0007669"/>
    <property type="project" value="TreeGrafter"/>
</dbReference>
<proteinExistence type="inferred from homology"/>
<sequence>METKQDDDAEVEGNDVVLSRIAAQAAGIRVATAEVGRMGETLNLPAEVRFDADRIANISPQISGIVRMLYATEGDAIQRGDRLALLASRELAELKSDYVSAAAATELARTTMAREEALWADKITSEADIQAARAAFSTASAALDSAETNLHAVGLSPASTAAAGNSSDYVVTSPITGVITQRTVTLGEAVSSDDTSAGPMFTIADDSVVWVDIAVFKQDLARVDTGANVHLTGDAGEPLAQAQIAFISPVVNQASRTATARVIVDNRDGQLRPGQFIRAQIDLGEGMLVVRVPKDAVQIVNSTPSVFLPTDDGFEPTPVVTGMEQDGLVGILEGLEDGQRYVAEGAFTLKSQLEKDSFGADED</sequence>
<dbReference type="Proteomes" id="UP000024942">
    <property type="component" value="Unassembled WGS sequence"/>
</dbReference>
<dbReference type="STRING" id="1280953.HOC_19676"/>
<protein>
    <submittedName>
        <fullName evidence="7">RND family efflux transporter MFP subunit</fullName>
    </submittedName>
</protein>
<dbReference type="AlphaFoldDB" id="A0A059G169"/>
<dbReference type="NCBIfam" id="TIGR01730">
    <property type="entry name" value="RND_mfp"/>
    <property type="match status" value="1"/>
</dbReference>
<dbReference type="InterPro" id="IPR058647">
    <property type="entry name" value="BSH_CzcB-like"/>
</dbReference>
<dbReference type="Gene3D" id="2.40.50.100">
    <property type="match status" value="1"/>
</dbReference>
<dbReference type="Pfam" id="PF25893">
    <property type="entry name" value="HH_CzcB"/>
    <property type="match status" value="1"/>
</dbReference>
<dbReference type="PATRIC" id="fig|1280953.3.peg.3927"/>
<feature type="domain" description="CzcB-like C-terminal circularly permuted SH3-like" evidence="6">
    <location>
        <begin position="290"/>
        <end position="350"/>
    </location>
</feature>
<evidence type="ECO:0000313" key="7">
    <source>
        <dbReference type="EMBL" id="KCZ99798.1"/>
    </source>
</evidence>
<dbReference type="EMBL" id="ARYL01000065">
    <property type="protein sequence ID" value="KCZ99798.1"/>
    <property type="molecule type" value="Genomic_DNA"/>
</dbReference>
<evidence type="ECO:0000259" key="3">
    <source>
        <dbReference type="Pfam" id="PF25893"/>
    </source>
</evidence>
<dbReference type="InterPro" id="IPR058649">
    <property type="entry name" value="CzcB_C"/>
</dbReference>
<dbReference type="GO" id="GO:0015679">
    <property type="term" value="P:plasma membrane copper ion transport"/>
    <property type="evidence" value="ECO:0007669"/>
    <property type="project" value="TreeGrafter"/>
</dbReference>
<dbReference type="GO" id="GO:0046914">
    <property type="term" value="F:transition metal ion binding"/>
    <property type="evidence" value="ECO:0007669"/>
    <property type="project" value="TreeGrafter"/>
</dbReference>
<dbReference type="InterPro" id="IPR058792">
    <property type="entry name" value="Beta-barrel_RND_2"/>
</dbReference>
<gene>
    <name evidence="7" type="ORF">HOC_19676</name>
</gene>
<dbReference type="Pfam" id="PF25975">
    <property type="entry name" value="CzcB_C"/>
    <property type="match status" value="1"/>
</dbReference>
<evidence type="ECO:0000256" key="2">
    <source>
        <dbReference type="ARBA" id="ARBA00022448"/>
    </source>
</evidence>
<dbReference type="PANTHER" id="PTHR30097:SF4">
    <property type="entry name" value="SLR6042 PROTEIN"/>
    <property type="match status" value="1"/>
</dbReference>
<evidence type="ECO:0000259" key="6">
    <source>
        <dbReference type="Pfam" id="PF25975"/>
    </source>
</evidence>
<dbReference type="GO" id="GO:0030288">
    <property type="term" value="C:outer membrane-bounded periplasmic space"/>
    <property type="evidence" value="ECO:0007669"/>
    <property type="project" value="TreeGrafter"/>
</dbReference>
<dbReference type="Gene3D" id="2.40.30.170">
    <property type="match status" value="1"/>
</dbReference>
<evidence type="ECO:0000256" key="1">
    <source>
        <dbReference type="ARBA" id="ARBA00009477"/>
    </source>
</evidence>
<feature type="domain" description="CzcB-like barrel-sandwich hybrid" evidence="5">
    <location>
        <begin position="54"/>
        <end position="205"/>
    </location>
</feature>
<reference evidence="7 8" key="1">
    <citation type="journal article" date="2014" name="Antonie Van Leeuwenhoek">
        <title>Hyphomonas beringensis sp. nov. and Hyphomonas chukchiensis sp. nov., isolated from surface seawater of the Bering Sea and Chukchi Sea.</title>
        <authorList>
            <person name="Li C."/>
            <person name="Lai Q."/>
            <person name="Li G."/>
            <person name="Dong C."/>
            <person name="Wang J."/>
            <person name="Liao Y."/>
            <person name="Shao Z."/>
        </authorList>
    </citation>
    <scope>NUCLEOTIDE SEQUENCE [LARGE SCALE GENOMIC DNA]</scope>
    <source>
        <strain evidence="7 8">SCH89</strain>
    </source>
</reference>
<dbReference type="InterPro" id="IPR051909">
    <property type="entry name" value="MFP_Cation_Efflux"/>
</dbReference>
<comment type="caution">
    <text evidence="7">The sequence shown here is derived from an EMBL/GenBank/DDBJ whole genome shotgun (WGS) entry which is preliminary data.</text>
</comment>
<accession>A0A059G169</accession>
<dbReference type="FunFam" id="2.40.30.170:FF:000010">
    <property type="entry name" value="Efflux RND transporter periplasmic adaptor subunit"/>
    <property type="match status" value="1"/>
</dbReference>
<dbReference type="InterPro" id="IPR058648">
    <property type="entry name" value="HH_CzcB-like"/>
</dbReference>
<keyword evidence="8" id="KW-1185">Reference proteome</keyword>